<gene>
    <name evidence="8" type="primary">thrC</name>
    <name evidence="8" type="ORF">H7B67_16135</name>
</gene>
<dbReference type="AlphaFoldDB" id="A0A841T0P1"/>
<protein>
    <recommendedName>
        <fullName evidence="5">Threonine synthase</fullName>
        <ecNumber evidence="5">4.2.3.1</ecNumber>
    </recommendedName>
</protein>
<dbReference type="EMBL" id="JACJVQ010000014">
    <property type="protein sequence ID" value="MBB6635650.1"/>
    <property type="molecule type" value="Genomic_DNA"/>
</dbReference>
<dbReference type="GO" id="GO:0003941">
    <property type="term" value="F:L-serine ammonia-lyase activity"/>
    <property type="evidence" value="ECO:0007669"/>
    <property type="project" value="TreeGrafter"/>
</dbReference>
<feature type="modified residue" description="N6-(pyridoxal phosphate)lysine" evidence="6">
    <location>
        <position position="103"/>
    </location>
</feature>
<dbReference type="PANTHER" id="PTHR48078">
    <property type="entry name" value="THREONINE DEHYDRATASE, MITOCHONDRIAL-RELATED"/>
    <property type="match status" value="1"/>
</dbReference>
<evidence type="ECO:0000256" key="4">
    <source>
        <dbReference type="ARBA" id="ARBA00023239"/>
    </source>
</evidence>
<evidence type="ECO:0000256" key="1">
    <source>
        <dbReference type="ARBA" id="ARBA00001933"/>
    </source>
</evidence>
<comment type="similarity">
    <text evidence="2">Belongs to the threonine synthase family.</text>
</comment>
<dbReference type="InterPro" id="IPR004450">
    <property type="entry name" value="Thr_synthase-like"/>
</dbReference>
<dbReference type="GO" id="GO:0004794">
    <property type="term" value="F:threonine deaminase activity"/>
    <property type="evidence" value="ECO:0007669"/>
    <property type="project" value="TreeGrafter"/>
</dbReference>
<dbReference type="CDD" id="cd01563">
    <property type="entry name" value="Thr-synth_1"/>
    <property type="match status" value="1"/>
</dbReference>
<dbReference type="SUPFAM" id="SSF53686">
    <property type="entry name" value="Tryptophan synthase beta subunit-like PLP-dependent enzymes"/>
    <property type="match status" value="1"/>
</dbReference>
<accession>A0A841T0P1</accession>
<dbReference type="InterPro" id="IPR001926">
    <property type="entry name" value="TrpB-like_PALP"/>
</dbReference>
<dbReference type="InterPro" id="IPR050147">
    <property type="entry name" value="Ser/Thr_Dehydratase"/>
</dbReference>
<dbReference type="EC" id="4.2.3.1" evidence="5"/>
<sequence length="408" mass="43897">MSIHMMTGLKCVRCGSEHPLCPIYSCPACGGILDVVYDYERIESKWRRGEVEEDDLLPLPASERVTIGEGNTPLVKADRLARRLGLETLYLKCEFANPTGSFKDRPVSMGVSMGVRFGQKRIIVASSGNGAAATSAYSARAGLQAVVLVPESTPAEKVKQSLAYGAKVIRVGGPYSNSFALAKEVGEKYGMFNVTSTFINPYTMEGDKSVAFEMHRQLNGRVPGLVYVPIGAGPLLVGIHKGYEELKKLGRASAVPRMAGIQAEGCSPIARAFLENRSEVESDPNPSTIAGGISDGLHGYAQDGTYVLECIRRSGGYSDYVNDDAIREAQGWLARDEGLFVEPSSAVCIAELKRSLESGRVSASETVTAILTGHGLKDMQRVETGGEAPLIPKRAESLVDLLEQDSRE</sequence>
<name>A0A841T0P1_9BACL</name>
<evidence type="ECO:0000256" key="5">
    <source>
        <dbReference type="NCBIfam" id="TIGR00260"/>
    </source>
</evidence>
<feature type="domain" description="Tryptophan synthase beta chain-like PALP" evidence="7">
    <location>
        <begin position="66"/>
        <end position="373"/>
    </location>
</feature>
<evidence type="ECO:0000256" key="3">
    <source>
        <dbReference type="ARBA" id="ARBA00022898"/>
    </source>
</evidence>
<reference evidence="8 9" key="1">
    <citation type="submission" date="2020-08" db="EMBL/GenBank/DDBJ databases">
        <title>Cohnella phylogeny.</title>
        <authorList>
            <person name="Dunlap C."/>
        </authorList>
    </citation>
    <scope>NUCLEOTIDE SEQUENCE [LARGE SCALE GENOMIC DNA]</scope>
    <source>
        <strain evidence="8 9">DSM 25241</strain>
    </source>
</reference>
<dbReference type="GO" id="GO:0004795">
    <property type="term" value="F:threonine synthase activity"/>
    <property type="evidence" value="ECO:0007669"/>
    <property type="project" value="UniProtKB-UniRule"/>
</dbReference>
<dbReference type="NCBIfam" id="TIGR00260">
    <property type="entry name" value="thrC"/>
    <property type="match status" value="1"/>
</dbReference>
<evidence type="ECO:0000256" key="6">
    <source>
        <dbReference type="PIRSR" id="PIRSR604450-51"/>
    </source>
</evidence>
<organism evidence="8 9">
    <name type="scientific">Cohnella thailandensis</name>
    <dbReference type="NCBI Taxonomy" id="557557"/>
    <lineage>
        <taxon>Bacteria</taxon>
        <taxon>Bacillati</taxon>
        <taxon>Bacillota</taxon>
        <taxon>Bacilli</taxon>
        <taxon>Bacillales</taxon>
        <taxon>Paenibacillaceae</taxon>
        <taxon>Cohnella</taxon>
    </lineage>
</organism>
<dbReference type="Pfam" id="PF00291">
    <property type="entry name" value="PALP"/>
    <property type="match status" value="1"/>
</dbReference>
<dbReference type="RefSeq" id="WP_185120891.1">
    <property type="nucleotide sequence ID" value="NZ_JACJVQ010000014.1"/>
</dbReference>
<dbReference type="Proteomes" id="UP000535838">
    <property type="component" value="Unassembled WGS sequence"/>
</dbReference>
<evidence type="ECO:0000313" key="9">
    <source>
        <dbReference type="Proteomes" id="UP000535838"/>
    </source>
</evidence>
<dbReference type="GO" id="GO:0006567">
    <property type="term" value="P:L-threonine catabolic process"/>
    <property type="evidence" value="ECO:0007669"/>
    <property type="project" value="TreeGrafter"/>
</dbReference>
<dbReference type="Gene3D" id="3.40.50.1100">
    <property type="match status" value="2"/>
</dbReference>
<comment type="caution">
    <text evidence="8">The sequence shown here is derived from an EMBL/GenBank/DDBJ whole genome shotgun (WGS) entry which is preliminary data.</text>
</comment>
<dbReference type="GO" id="GO:0009088">
    <property type="term" value="P:threonine biosynthetic process"/>
    <property type="evidence" value="ECO:0007669"/>
    <property type="project" value="UniProtKB-UniRule"/>
</dbReference>
<keyword evidence="3 6" id="KW-0663">Pyridoxal phosphate</keyword>
<keyword evidence="9" id="KW-1185">Reference proteome</keyword>
<dbReference type="GO" id="GO:0009097">
    <property type="term" value="P:isoleucine biosynthetic process"/>
    <property type="evidence" value="ECO:0007669"/>
    <property type="project" value="TreeGrafter"/>
</dbReference>
<evidence type="ECO:0000259" key="7">
    <source>
        <dbReference type="Pfam" id="PF00291"/>
    </source>
</evidence>
<evidence type="ECO:0000313" key="8">
    <source>
        <dbReference type="EMBL" id="MBB6635650.1"/>
    </source>
</evidence>
<evidence type="ECO:0000256" key="2">
    <source>
        <dbReference type="ARBA" id="ARBA00005517"/>
    </source>
</evidence>
<dbReference type="GO" id="GO:0006565">
    <property type="term" value="P:L-serine catabolic process"/>
    <property type="evidence" value="ECO:0007669"/>
    <property type="project" value="TreeGrafter"/>
</dbReference>
<keyword evidence="4 8" id="KW-0456">Lyase</keyword>
<dbReference type="InterPro" id="IPR036052">
    <property type="entry name" value="TrpB-like_PALP_sf"/>
</dbReference>
<comment type="cofactor">
    <cofactor evidence="1 6">
        <name>pyridoxal 5'-phosphate</name>
        <dbReference type="ChEBI" id="CHEBI:597326"/>
    </cofactor>
</comment>
<proteinExistence type="inferred from homology"/>
<dbReference type="PANTHER" id="PTHR48078:SF6">
    <property type="entry name" value="L-THREONINE DEHYDRATASE CATABOLIC TDCB"/>
    <property type="match status" value="1"/>
</dbReference>